<keyword evidence="3" id="KW-1185">Reference proteome</keyword>
<organism evidence="2 3">
    <name type="scientific">Brucella endophytica</name>
    <dbReference type="NCBI Taxonomy" id="1963359"/>
    <lineage>
        <taxon>Bacteria</taxon>
        <taxon>Pseudomonadati</taxon>
        <taxon>Pseudomonadota</taxon>
        <taxon>Alphaproteobacteria</taxon>
        <taxon>Hyphomicrobiales</taxon>
        <taxon>Brucellaceae</taxon>
        <taxon>Brucella/Ochrobactrum group</taxon>
        <taxon>Brucella</taxon>
    </lineage>
</organism>
<proteinExistence type="predicted"/>
<name>A0A916SPN6_9HYPH</name>
<feature type="transmembrane region" description="Helical" evidence="1">
    <location>
        <begin position="25"/>
        <end position="48"/>
    </location>
</feature>
<comment type="caution">
    <text evidence="2">The sequence shown here is derived from an EMBL/GenBank/DDBJ whole genome shotgun (WGS) entry which is preliminary data.</text>
</comment>
<sequence>MKTFERHSPYMLNGLRLLLVDRGVLLVDFFIATGCAFVIQFLVWATIYNADQEIHGFSFNELMFYCAFTIFLSRFHNTYDLVEDLSQEIIQGKLEVLMARPSHILAQKFFAYLGGGGLYVLPVLVLCVLFWLHGDLPAFATASDAVAYLAIFVAFLLVGVVLSFCIGMILAMTTFWLMQSDFVLASLTSIAAFLGGAIIPPAFWPEFVRPLMEYNPFQYFIAAPAQFIIHGDMQQGLIALGVSIIYVAVFMVILRILWGRALLRYSGGGG</sequence>
<dbReference type="PANTHER" id="PTHR36832:SF1">
    <property type="entry name" value="SLR1174 PROTEIN"/>
    <property type="match status" value="1"/>
</dbReference>
<evidence type="ECO:0000313" key="2">
    <source>
        <dbReference type="EMBL" id="GGB11256.1"/>
    </source>
</evidence>
<feature type="transmembrane region" description="Helical" evidence="1">
    <location>
        <begin position="182"/>
        <end position="204"/>
    </location>
</feature>
<dbReference type="AlphaFoldDB" id="A0A916SPN6"/>
<evidence type="ECO:0008006" key="4">
    <source>
        <dbReference type="Google" id="ProtNLM"/>
    </source>
</evidence>
<reference evidence="2" key="2">
    <citation type="submission" date="2020-09" db="EMBL/GenBank/DDBJ databases">
        <authorList>
            <person name="Sun Q."/>
            <person name="Zhou Y."/>
        </authorList>
    </citation>
    <scope>NUCLEOTIDE SEQUENCE</scope>
    <source>
        <strain evidence="2">CGMCC 1.15082</strain>
    </source>
</reference>
<dbReference type="Proteomes" id="UP000646478">
    <property type="component" value="Unassembled WGS sequence"/>
</dbReference>
<dbReference type="PANTHER" id="PTHR36832">
    <property type="entry name" value="SLR1174 PROTEIN-RELATED"/>
    <property type="match status" value="1"/>
</dbReference>
<keyword evidence="1" id="KW-1133">Transmembrane helix</keyword>
<dbReference type="InterPro" id="IPR010390">
    <property type="entry name" value="ABC-2_transporter-like"/>
</dbReference>
<evidence type="ECO:0000313" key="3">
    <source>
        <dbReference type="Proteomes" id="UP000646478"/>
    </source>
</evidence>
<feature type="transmembrane region" description="Helical" evidence="1">
    <location>
        <begin position="237"/>
        <end position="258"/>
    </location>
</feature>
<dbReference type="Pfam" id="PF06182">
    <property type="entry name" value="ABC2_membrane_6"/>
    <property type="match status" value="1"/>
</dbReference>
<keyword evidence="1" id="KW-0812">Transmembrane</keyword>
<evidence type="ECO:0000256" key="1">
    <source>
        <dbReference type="SAM" id="Phobius"/>
    </source>
</evidence>
<protein>
    <recommendedName>
        <fullName evidence="4">ABC transporter permease</fullName>
    </recommendedName>
</protein>
<gene>
    <name evidence="2" type="ORF">GCM10011491_43990</name>
</gene>
<keyword evidence="1" id="KW-0472">Membrane</keyword>
<feature type="transmembrane region" description="Helical" evidence="1">
    <location>
        <begin position="109"/>
        <end position="133"/>
    </location>
</feature>
<dbReference type="EMBL" id="BMHH01000033">
    <property type="protein sequence ID" value="GGB11256.1"/>
    <property type="molecule type" value="Genomic_DNA"/>
</dbReference>
<feature type="transmembrane region" description="Helical" evidence="1">
    <location>
        <begin position="145"/>
        <end position="170"/>
    </location>
</feature>
<accession>A0A916SPN6</accession>
<reference evidence="2" key="1">
    <citation type="journal article" date="2014" name="Int. J. Syst. Evol. Microbiol.">
        <title>Complete genome sequence of Corynebacterium casei LMG S-19264T (=DSM 44701T), isolated from a smear-ripened cheese.</title>
        <authorList>
            <consortium name="US DOE Joint Genome Institute (JGI-PGF)"/>
            <person name="Walter F."/>
            <person name="Albersmeier A."/>
            <person name="Kalinowski J."/>
            <person name="Ruckert C."/>
        </authorList>
    </citation>
    <scope>NUCLEOTIDE SEQUENCE</scope>
    <source>
        <strain evidence="2">CGMCC 1.15082</strain>
    </source>
</reference>